<evidence type="ECO:0000259" key="7">
    <source>
        <dbReference type="PROSITE" id="PS50835"/>
    </source>
</evidence>
<name>A0A8C7WRZ2_9TELE</name>
<dbReference type="PANTHER" id="PTHR12080:SF125">
    <property type="entry name" value="CD48 ANTIGEN-LIKE"/>
    <property type="match status" value="1"/>
</dbReference>
<dbReference type="Gene3D" id="2.60.40.10">
    <property type="entry name" value="Immunoglobulins"/>
    <property type="match status" value="2"/>
</dbReference>
<dbReference type="InterPro" id="IPR036179">
    <property type="entry name" value="Ig-like_dom_sf"/>
</dbReference>
<feature type="region of interest" description="Disordered" evidence="5">
    <location>
        <begin position="253"/>
        <end position="274"/>
    </location>
</feature>
<comment type="subcellular location">
    <subcellularLocation>
        <location evidence="1">Membrane</location>
    </subcellularLocation>
</comment>
<evidence type="ECO:0000256" key="4">
    <source>
        <dbReference type="ARBA" id="ARBA00023180"/>
    </source>
</evidence>
<dbReference type="InterPro" id="IPR015631">
    <property type="entry name" value="CD2/SLAM_rcpt"/>
</dbReference>
<organism evidence="8 9">
    <name type="scientific">Oryzias sinensis</name>
    <name type="common">Chinese medaka</name>
    <dbReference type="NCBI Taxonomy" id="183150"/>
    <lineage>
        <taxon>Eukaryota</taxon>
        <taxon>Metazoa</taxon>
        <taxon>Chordata</taxon>
        <taxon>Craniata</taxon>
        <taxon>Vertebrata</taxon>
        <taxon>Euteleostomi</taxon>
        <taxon>Actinopterygii</taxon>
        <taxon>Neopterygii</taxon>
        <taxon>Teleostei</taxon>
        <taxon>Neoteleostei</taxon>
        <taxon>Acanthomorphata</taxon>
        <taxon>Ovalentaria</taxon>
        <taxon>Atherinomorphae</taxon>
        <taxon>Beloniformes</taxon>
        <taxon>Adrianichthyidae</taxon>
        <taxon>Oryziinae</taxon>
        <taxon>Oryzias</taxon>
    </lineage>
</organism>
<evidence type="ECO:0000313" key="8">
    <source>
        <dbReference type="Ensembl" id="ENSOSIP00000002473.1"/>
    </source>
</evidence>
<keyword evidence="3 6" id="KW-0472">Membrane</keyword>
<feature type="domain" description="Ig-like" evidence="7">
    <location>
        <begin position="111"/>
        <end position="180"/>
    </location>
</feature>
<evidence type="ECO:0000256" key="2">
    <source>
        <dbReference type="ARBA" id="ARBA00022729"/>
    </source>
</evidence>
<evidence type="ECO:0000313" key="9">
    <source>
        <dbReference type="Proteomes" id="UP000694383"/>
    </source>
</evidence>
<reference evidence="8" key="1">
    <citation type="submission" date="2025-08" db="UniProtKB">
        <authorList>
            <consortium name="Ensembl"/>
        </authorList>
    </citation>
    <scope>IDENTIFICATION</scope>
</reference>
<reference evidence="8" key="2">
    <citation type="submission" date="2025-09" db="UniProtKB">
        <authorList>
            <consortium name="Ensembl"/>
        </authorList>
    </citation>
    <scope>IDENTIFICATION</scope>
</reference>
<dbReference type="AlphaFoldDB" id="A0A8C7WRZ2"/>
<dbReference type="PANTHER" id="PTHR12080">
    <property type="entry name" value="SIGNALING LYMPHOCYTIC ACTIVATION MOLECULE"/>
    <property type="match status" value="1"/>
</dbReference>
<dbReference type="Proteomes" id="UP000694383">
    <property type="component" value="Unplaced"/>
</dbReference>
<evidence type="ECO:0000256" key="6">
    <source>
        <dbReference type="SAM" id="Phobius"/>
    </source>
</evidence>
<dbReference type="GeneTree" id="ENSGT00610000086518"/>
<dbReference type="Ensembl" id="ENSOSIT00000002648.1">
    <property type="protein sequence ID" value="ENSOSIP00000002473.1"/>
    <property type="gene ID" value="ENSOSIG00000001437.1"/>
</dbReference>
<evidence type="ECO:0000256" key="5">
    <source>
        <dbReference type="SAM" id="MobiDB-lite"/>
    </source>
</evidence>
<proteinExistence type="predicted"/>
<keyword evidence="4" id="KW-0325">Glycoprotein</keyword>
<keyword evidence="6" id="KW-0812">Transmembrane</keyword>
<keyword evidence="6" id="KW-1133">Transmembrane helix</keyword>
<dbReference type="SUPFAM" id="SSF48726">
    <property type="entry name" value="Immunoglobulin"/>
    <property type="match status" value="2"/>
</dbReference>
<feature type="transmembrane region" description="Helical" evidence="6">
    <location>
        <begin position="193"/>
        <end position="215"/>
    </location>
</feature>
<evidence type="ECO:0000256" key="1">
    <source>
        <dbReference type="ARBA" id="ARBA00004370"/>
    </source>
</evidence>
<dbReference type="InterPro" id="IPR007110">
    <property type="entry name" value="Ig-like_dom"/>
</dbReference>
<keyword evidence="2" id="KW-0732">Signal</keyword>
<dbReference type="GO" id="GO:0016020">
    <property type="term" value="C:membrane"/>
    <property type="evidence" value="ECO:0007669"/>
    <property type="project" value="UniProtKB-SubCell"/>
</dbReference>
<protein>
    <recommendedName>
        <fullName evidence="7">Ig-like domain-containing protein</fullName>
    </recommendedName>
</protein>
<dbReference type="InterPro" id="IPR013783">
    <property type="entry name" value="Ig-like_fold"/>
</dbReference>
<keyword evidence="9" id="KW-1185">Reference proteome</keyword>
<dbReference type="PROSITE" id="PS50835">
    <property type="entry name" value="IG_LIKE"/>
    <property type="match status" value="1"/>
</dbReference>
<evidence type="ECO:0000256" key="3">
    <source>
        <dbReference type="ARBA" id="ARBA00023136"/>
    </source>
</evidence>
<sequence length="274" mass="30289">MNSLSQLSPFSFTEKVTDVLKGSSVVLSPGDAETSIISIAWKHGAPFIAVWFGGNPTFFFKCNDGCSLNNKTGELTINDVKIEDSGEYTPEINGKILSAVKLQVLSPVPKPRITHDCNPEKTKCTLTCRFDRTDDLGDVEVFWILDDRREKGTELQITKDTKEKTFICSLKNPVSSENSTELKNPLFSGGTSLYYLLILLVIALIGVGVFLIFHFKIFRGRNKQRTSAAEEQKGLNDEISIVVWKQNEINGVTENTRKEGQNNGPSIIITPPGG</sequence>
<accession>A0A8C7WRZ2</accession>